<dbReference type="InterPro" id="IPR002328">
    <property type="entry name" value="ADH_Zn_CS"/>
</dbReference>
<organism evidence="8 9">
    <name type="scientific">Arthrobacter ginkgonis</name>
    <dbReference type="NCBI Taxonomy" id="1630594"/>
    <lineage>
        <taxon>Bacteria</taxon>
        <taxon>Bacillati</taxon>
        <taxon>Actinomycetota</taxon>
        <taxon>Actinomycetes</taxon>
        <taxon>Micrococcales</taxon>
        <taxon>Micrococcaceae</taxon>
        <taxon>Arthrobacter</taxon>
    </lineage>
</organism>
<dbReference type="PANTHER" id="PTHR43161">
    <property type="entry name" value="SORBITOL DEHYDROGENASE"/>
    <property type="match status" value="1"/>
</dbReference>
<dbReference type="InterPro" id="IPR036291">
    <property type="entry name" value="NAD(P)-bd_dom_sf"/>
</dbReference>
<dbReference type="InterPro" id="IPR045306">
    <property type="entry name" value="SDH-like"/>
</dbReference>
<proteinExistence type="inferred from homology"/>
<dbReference type="SUPFAM" id="SSF51735">
    <property type="entry name" value="NAD(P)-binding Rossmann-fold domains"/>
    <property type="match status" value="1"/>
</dbReference>
<name>A0ABP7D2G1_9MICC</name>
<evidence type="ECO:0000313" key="8">
    <source>
        <dbReference type="EMBL" id="GAA3698412.1"/>
    </source>
</evidence>
<dbReference type="SMART" id="SM00829">
    <property type="entry name" value="PKS_ER"/>
    <property type="match status" value="1"/>
</dbReference>
<comment type="caution">
    <text evidence="8">The sequence shown here is derived from an EMBL/GenBank/DDBJ whole genome shotgun (WGS) entry which is preliminary data.</text>
</comment>
<evidence type="ECO:0000259" key="7">
    <source>
        <dbReference type="SMART" id="SM00829"/>
    </source>
</evidence>
<keyword evidence="5" id="KW-0560">Oxidoreductase</keyword>
<evidence type="ECO:0000256" key="6">
    <source>
        <dbReference type="RuleBase" id="RU361277"/>
    </source>
</evidence>
<dbReference type="Proteomes" id="UP001500752">
    <property type="component" value="Unassembled WGS sequence"/>
</dbReference>
<evidence type="ECO:0000256" key="1">
    <source>
        <dbReference type="ARBA" id="ARBA00001947"/>
    </source>
</evidence>
<evidence type="ECO:0000256" key="5">
    <source>
        <dbReference type="ARBA" id="ARBA00023002"/>
    </source>
</evidence>
<dbReference type="EMBL" id="BAABEO010000026">
    <property type="protein sequence ID" value="GAA3698412.1"/>
    <property type="molecule type" value="Genomic_DNA"/>
</dbReference>
<dbReference type="RefSeq" id="WP_345153522.1">
    <property type="nucleotide sequence ID" value="NZ_BAABEO010000026.1"/>
</dbReference>
<keyword evidence="9" id="KW-1185">Reference proteome</keyword>
<reference evidence="9" key="1">
    <citation type="journal article" date="2019" name="Int. J. Syst. Evol. Microbiol.">
        <title>The Global Catalogue of Microorganisms (GCM) 10K type strain sequencing project: providing services to taxonomists for standard genome sequencing and annotation.</title>
        <authorList>
            <consortium name="The Broad Institute Genomics Platform"/>
            <consortium name="The Broad Institute Genome Sequencing Center for Infectious Disease"/>
            <person name="Wu L."/>
            <person name="Ma J."/>
        </authorList>
    </citation>
    <scope>NUCLEOTIDE SEQUENCE [LARGE SCALE GENOMIC DNA]</scope>
    <source>
        <strain evidence="9">JCM 30742</strain>
    </source>
</reference>
<dbReference type="InterPro" id="IPR011032">
    <property type="entry name" value="GroES-like_sf"/>
</dbReference>
<dbReference type="PROSITE" id="PS00059">
    <property type="entry name" value="ADH_ZINC"/>
    <property type="match status" value="1"/>
</dbReference>
<accession>A0ABP7D2G1</accession>
<evidence type="ECO:0000256" key="4">
    <source>
        <dbReference type="ARBA" id="ARBA00022833"/>
    </source>
</evidence>
<protein>
    <submittedName>
        <fullName evidence="8">NAD(P)-dependent alcohol dehydrogenase</fullName>
    </submittedName>
</protein>
<dbReference type="InterPro" id="IPR013149">
    <property type="entry name" value="ADH-like_C"/>
</dbReference>
<gene>
    <name evidence="8" type="ORF">GCM10023081_39150</name>
</gene>
<evidence type="ECO:0000256" key="3">
    <source>
        <dbReference type="ARBA" id="ARBA00022723"/>
    </source>
</evidence>
<keyword evidence="3 6" id="KW-0479">Metal-binding</keyword>
<evidence type="ECO:0000256" key="2">
    <source>
        <dbReference type="ARBA" id="ARBA00008072"/>
    </source>
</evidence>
<dbReference type="SUPFAM" id="SSF50129">
    <property type="entry name" value="GroES-like"/>
    <property type="match status" value="1"/>
</dbReference>
<dbReference type="CDD" id="cd05285">
    <property type="entry name" value="sorbitol_DH"/>
    <property type="match status" value="1"/>
</dbReference>
<dbReference type="Gene3D" id="3.40.50.720">
    <property type="entry name" value="NAD(P)-binding Rossmann-like Domain"/>
    <property type="match status" value="1"/>
</dbReference>
<dbReference type="PANTHER" id="PTHR43161:SF9">
    <property type="entry name" value="SORBITOL DEHYDROGENASE"/>
    <property type="match status" value="1"/>
</dbReference>
<feature type="domain" description="Enoyl reductase (ER)" evidence="7">
    <location>
        <begin position="13"/>
        <end position="331"/>
    </location>
</feature>
<comment type="similarity">
    <text evidence="2 6">Belongs to the zinc-containing alcohol dehydrogenase family.</text>
</comment>
<sequence length="348" mass="36050">MSNATTNRAAVMTTVGAIEVTERPLPEAGPGEVLVGIHTVTLCGSDIHYFEHGRIADFVVDGPIVLGHEASGTIVGLGAGVDPARLGQRVALEPGISCRTCSYCLNGRYNLCPFMAFYATPPHDGALQAYVALPAYLAHEVPEHLAFEHAALIEPLAVAVQACRRADLQGGERVLIAGAGAIGLLCAQVAASMGAAEVVVADTDSKRVDVANAGFGVHAVLAGDVRGSFDRFIECSGAHAALVAGIGMLAPGTSAVLVGMGQQDLSELPLGWMLVNEISLLTTFRYANAYPAAIALAGSGQLRLDGLIGARFPLDETAAAFGGAQSDKTILRSAIRIQEQAEELHCVD</sequence>
<comment type="cofactor">
    <cofactor evidence="1 6">
        <name>Zn(2+)</name>
        <dbReference type="ChEBI" id="CHEBI:29105"/>
    </cofactor>
</comment>
<evidence type="ECO:0000313" key="9">
    <source>
        <dbReference type="Proteomes" id="UP001500752"/>
    </source>
</evidence>
<dbReference type="Gene3D" id="3.90.180.10">
    <property type="entry name" value="Medium-chain alcohol dehydrogenases, catalytic domain"/>
    <property type="match status" value="1"/>
</dbReference>
<keyword evidence="4 6" id="KW-0862">Zinc</keyword>
<dbReference type="Pfam" id="PF00107">
    <property type="entry name" value="ADH_zinc_N"/>
    <property type="match status" value="1"/>
</dbReference>
<dbReference type="InterPro" id="IPR013154">
    <property type="entry name" value="ADH-like_N"/>
</dbReference>
<dbReference type="Pfam" id="PF08240">
    <property type="entry name" value="ADH_N"/>
    <property type="match status" value="1"/>
</dbReference>
<dbReference type="InterPro" id="IPR020843">
    <property type="entry name" value="ER"/>
</dbReference>